<organism evidence="3 4">
    <name type="scientific">Nocardia aurantiaca</name>
    <dbReference type="NCBI Taxonomy" id="2675850"/>
    <lineage>
        <taxon>Bacteria</taxon>
        <taxon>Bacillati</taxon>
        <taxon>Actinomycetota</taxon>
        <taxon>Actinomycetes</taxon>
        <taxon>Mycobacteriales</taxon>
        <taxon>Nocardiaceae</taxon>
        <taxon>Nocardia</taxon>
    </lineage>
</organism>
<dbReference type="PANTHER" id="PTHR43798">
    <property type="entry name" value="MONOACYLGLYCEROL LIPASE"/>
    <property type="match status" value="1"/>
</dbReference>
<keyword evidence="4" id="KW-1185">Reference proteome</keyword>
<dbReference type="Pfam" id="PF00561">
    <property type="entry name" value="Abhydrolase_1"/>
    <property type="match status" value="1"/>
</dbReference>
<dbReference type="GO" id="GO:0016787">
    <property type="term" value="F:hydrolase activity"/>
    <property type="evidence" value="ECO:0007669"/>
    <property type="project" value="UniProtKB-KW"/>
</dbReference>
<gene>
    <name evidence="3" type="ORF">GLP40_21865</name>
</gene>
<dbReference type="PANTHER" id="PTHR43798:SF31">
    <property type="entry name" value="AB HYDROLASE SUPERFAMILY PROTEIN YCLE"/>
    <property type="match status" value="1"/>
</dbReference>
<protein>
    <submittedName>
        <fullName evidence="3">Alpha/beta fold hydrolase</fullName>
    </submittedName>
</protein>
<dbReference type="InterPro" id="IPR000073">
    <property type="entry name" value="AB_hydrolase_1"/>
</dbReference>
<feature type="domain" description="AB hydrolase-1" evidence="2">
    <location>
        <begin position="21"/>
        <end position="258"/>
    </location>
</feature>
<reference evidence="3 4" key="1">
    <citation type="submission" date="2019-11" db="EMBL/GenBank/DDBJ databases">
        <title>Nocardia sp. nov. CT2-14 isolated from soil.</title>
        <authorList>
            <person name="Kanchanasin P."/>
            <person name="Tanasupawat S."/>
            <person name="Yuki M."/>
            <person name="Kudo T."/>
        </authorList>
    </citation>
    <scope>NUCLEOTIDE SEQUENCE [LARGE SCALE GENOMIC DNA]</scope>
    <source>
        <strain evidence="3 4">CT2-14</strain>
    </source>
</reference>
<dbReference type="InterPro" id="IPR050266">
    <property type="entry name" value="AB_hydrolase_sf"/>
</dbReference>
<evidence type="ECO:0000259" key="2">
    <source>
        <dbReference type="Pfam" id="PF00561"/>
    </source>
</evidence>
<name>A0A6I3L4K0_9NOCA</name>
<evidence type="ECO:0000313" key="3">
    <source>
        <dbReference type="EMBL" id="MTE15406.1"/>
    </source>
</evidence>
<dbReference type="Proteomes" id="UP000432464">
    <property type="component" value="Unassembled WGS sequence"/>
</dbReference>
<dbReference type="EMBL" id="WMBB01000010">
    <property type="protein sequence ID" value="MTE15406.1"/>
    <property type="molecule type" value="Genomic_DNA"/>
</dbReference>
<comment type="caution">
    <text evidence="3">The sequence shown here is derived from an EMBL/GenBank/DDBJ whole genome shotgun (WGS) entry which is preliminary data.</text>
</comment>
<dbReference type="AlphaFoldDB" id="A0A6I3L4K0"/>
<dbReference type="GO" id="GO:0016020">
    <property type="term" value="C:membrane"/>
    <property type="evidence" value="ECO:0007669"/>
    <property type="project" value="TreeGrafter"/>
</dbReference>
<evidence type="ECO:0000256" key="1">
    <source>
        <dbReference type="ARBA" id="ARBA00022801"/>
    </source>
</evidence>
<accession>A0A6I3L4K0</accession>
<keyword evidence="1 3" id="KW-0378">Hydrolase</keyword>
<dbReference type="InterPro" id="IPR029058">
    <property type="entry name" value="AB_hydrolase_fold"/>
</dbReference>
<evidence type="ECO:0000313" key="4">
    <source>
        <dbReference type="Proteomes" id="UP000432464"/>
    </source>
</evidence>
<dbReference type="SUPFAM" id="SSF53474">
    <property type="entry name" value="alpha/beta-Hydrolases"/>
    <property type="match status" value="1"/>
</dbReference>
<dbReference type="Gene3D" id="3.40.50.1820">
    <property type="entry name" value="alpha/beta hydrolase"/>
    <property type="match status" value="1"/>
</dbReference>
<sequence length="272" mass="30200">MFFTTPTDGTRLAYEDYGTGPAIVFVAGAMLNTDMWEYQIPFFAERGYRCIALDRRGHGRSDRPRGGYDLDTTVADLAALLEHLDLTEVTLVGHSTGGVEAARYLARHGESRVARVAFVSAMLPFLEFTDDNPGGAPVAVLEDMLRRIRADRPKWLARQSQLYFAEQWGNEVSPEQSDLTYRQCLSTAPWATLKIQEAVFHADSREAVRAITIPALIVHGDADFSAPIDMTGRRTAELMPSATYREYPAGGHGLYVTHAEQLNADLLEFIKA</sequence>
<proteinExistence type="predicted"/>
<dbReference type="PRINTS" id="PR00111">
    <property type="entry name" value="ABHYDROLASE"/>
</dbReference>